<evidence type="ECO:0008006" key="3">
    <source>
        <dbReference type="Google" id="ProtNLM"/>
    </source>
</evidence>
<dbReference type="EMBL" id="BAABFA010000009">
    <property type="protein sequence ID" value="GAA4464290.1"/>
    <property type="molecule type" value="Genomic_DNA"/>
</dbReference>
<protein>
    <recommendedName>
        <fullName evidence="3">Type IX secretion system membrane protein PorP/SprF</fullName>
    </recommendedName>
</protein>
<proteinExistence type="predicted"/>
<evidence type="ECO:0000313" key="2">
    <source>
        <dbReference type="Proteomes" id="UP001500067"/>
    </source>
</evidence>
<keyword evidence="2" id="KW-1185">Reference proteome</keyword>
<dbReference type="InterPro" id="IPR019861">
    <property type="entry name" value="PorP/SprF_Bacteroidetes"/>
</dbReference>
<accession>A0ABP8NEX5</accession>
<sequence>MSNRATDTKWCAGLNKAGVALRYTRRRAIRALALLPLCCLPMLAAAQADIHFSQFYETSILRNPALTGVFASDYKVGVYYRNQWSTISHPFETKLVSGEGRVPVSSMSEDFFSFGVLAFGDKAGSIDQKITGVYPAINYNKSMNVDKNAYLSVGFTGGHLQYSFDPAKATFNNQFQGGRFDPMLPSMENIANAQMSFWDLGAGINYNSSGGRDNNVSYMIGVSGYHFTQPKFSYYQVEDVKQNMRLNANGAAGFNVTESVLIQMQGNVAMQGTYREIIAGTLVSWTRYLTEQQTFVLTGGAFYRLRDAVIPVLRVKYNSFALGVSYDVNTSTLVPASKMAGGVEVTLFHTGDFTNKGIAKKMVCPKF</sequence>
<gene>
    <name evidence="1" type="ORF">GCM10023093_14310</name>
</gene>
<organism evidence="1 2">
    <name type="scientific">Nemorincola caseinilytica</name>
    <dbReference type="NCBI Taxonomy" id="2054315"/>
    <lineage>
        <taxon>Bacteria</taxon>
        <taxon>Pseudomonadati</taxon>
        <taxon>Bacteroidota</taxon>
        <taxon>Chitinophagia</taxon>
        <taxon>Chitinophagales</taxon>
        <taxon>Chitinophagaceae</taxon>
        <taxon>Nemorincola</taxon>
    </lineage>
</organism>
<name>A0ABP8NEX5_9BACT</name>
<reference evidence="2" key="1">
    <citation type="journal article" date="2019" name="Int. J. Syst. Evol. Microbiol.">
        <title>The Global Catalogue of Microorganisms (GCM) 10K type strain sequencing project: providing services to taxonomists for standard genome sequencing and annotation.</title>
        <authorList>
            <consortium name="The Broad Institute Genomics Platform"/>
            <consortium name="The Broad Institute Genome Sequencing Center for Infectious Disease"/>
            <person name="Wu L."/>
            <person name="Ma J."/>
        </authorList>
    </citation>
    <scope>NUCLEOTIDE SEQUENCE [LARGE SCALE GENOMIC DNA]</scope>
    <source>
        <strain evidence="2">JCM 32105</strain>
    </source>
</reference>
<dbReference type="Proteomes" id="UP001500067">
    <property type="component" value="Unassembled WGS sequence"/>
</dbReference>
<dbReference type="Pfam" id="PF11751">
    <property type="entry name" value="PorP_SprF"/>
    <property type="match status" value="1"/>
</dbReference>
<dbReference type="NCBIfam" id="TIGR03519">
    <property type="entry name" value="T9SS_PorP_fam"/>
    <property type="match status" value="1"/>
</dbReference>
<dbReference type="RefSeq" id="WP_345080752.1">
    <property type="nucleotide sequence ID" value="NZ_BAABFA010000009.1"/>
</dbReference>
<evidence type="ECO:0000313" key="1">
    <source>
        <dbReference type="EMBL" id="GAA4464290.1"/>
    </source>
</evidence>
<comment type="caution">
    <text evidence="1">The sequence shown here is derived from an EMBL/GenBank/DDBJ whole genome shotgun (WGS) entry which is preliminary data.</text>
</comment>